<dbReference type="InterPro" id="IPR011834">
    <property type="entry name" value="Agluc_phsphrylas"/>
</dbReference>
<keyword evidence="4" id="KW-0663">Pyridoxal phosphate</keyword>
<reference evidence="6 7" key="1">
    <citation type="submission" date="2018-08" db="EMBL/GenBank/DDBJ databases">
        <title>Meiothermus cateniformans JCM 15151 genome sequencing project.</title>
        <authorList>
            <person name="Da Costa M.S."/>
            <person name="Albuquerque L."/>
            <person name="Raposo P."/>
            <person name="Froufe H.J.C."/>
            <person name="Barroso C.S."/>
            <person name="Egas C."/>
        </authorList>
    </citation>
    <scope>NUCLEOTIDE SEQUENCE [LARGE SCALE GENOMIC DNA]</scope>
    <source>
        <strain evidence="6 7">JCM 15151</strain>
    </source>
</reference>
<dbReference type="Pfam" id="PF11897">
    <property type="entry name" value="DUF3417"/>
    <property type="match status" value="1"/>
</dbReference>
<organism evidence="6 7">
    <name type="scientific">Meiothermus taiwanensis</name>
    <dbReference type="NCBI Taxonomy" id="172827"/>
    <lineage>
        <taxon>Bacteria</taxon>
        <taxon>Thermotogati</taxon>
        <taxon>Deinococcota</taxon>
        <taxon>Deinococci</taxon>
        <taxon>Thermales</taxon>
        <taxon>Thermaceae</taxon>
        <taxon>Meiothermus</taxon>
    </lineage>
</organism>
<dbReference type="EMBL" id="QWKX01000029">
    <property type="protein sequence ID" value="RIH77261.1"/>
    <property type="molecule type" value="Genomic_DNA"/>
</dbReference>
<dbReference type="SUPFAM" id="SSF53756">
    <property type="entry name" value="UDP-Glycosyltransferase/glycogen phosphorylase"/>
    <property type="match status" value="1"/>
</dbReference>
<evidence type="ECO:0000313" key="7">
    <source>
        <dbReference type="Proteomes" id="UP000266089"/>
    </source>
</evidence>
<protein>
    <submittedName>
        <fullName evidence="6">Glycogen phosphorylase</fullName>
        <ecNumber evidence="6">2.4.1.1</ecNumber>
    </submittedName>
</protein>
<keyword evidence="6" id="KW-0328">Glycosyltransferase</keyword>
<proteinExistence type="inferred from homology"/>
<dbReference type="GO" id="GO:0008184">
    <property type="term" value="F:glycogen phosphorylase activity"/>
    <property type="evidence" value="ECO:0007669"/>
    <property type="project" value="InterPro"/>
</dbReference>
<feature type="modified residue" description="N6-(pyridoxal phosphate)lysine" evidence="4">
    <location>
        <position position="610"/>
    </location>
</feature>
<evidence type="ECO:0000256" key="4">
    <source>
        <dbReference type="PIRSR" id="PIRSR000460-1"/>
    </source>
</evidence>
<dbReference type="GO" id="GO:0005975">
    <property type="term" value="P:carbohydrate metabolic process"/>
    <property type="evidence" value="ECO:0007669"/>
    <property type="project" value="InterPro"/>
</dbReference>
<accession>A0A399E4V5</accession>
<evidence type="ECO:0000313" key="6">
    <source>
        <dbReference type="EMBL" id="RIH77261.1"/>
    </source>
</evidence>
<evidence type="ECO:0000259" key="5">
    <source>
        <dbReference type="Pfam" id="PF11897"/>
    </source>
</evidence>
<comment type="caution">
    <text evidence="6">The sequence shown here is derived from an EMBL/GenBank/DDBJ whole genome shotgun (WGS) entry which is preliminary data.</text>
</comment>
<dbReference type="Proteomes" id="UP000266089">
    <property type="component" value="Unassembled WGS sequence"/>
</dbReference>
<dbReference type="InterPro" id="IPR024517">
    <property type="entry name" value="Glycogen_phosphorylase_DUF3417"/>
</dbReference>
<dbReference type="Pfam" id="PF00343">
    <property type="entry name" value="Phosphorylase"/>
    <property type="match status" value="1"/>
</dbReference>
<dbReference type="InterPro" id="IPR000811">
    <property type="entry name" value="Glyco_trans_35"/>
</dbReference>
<comment type="catalytic activity">
    <reaction evidence="1">
        <text>[(1-&gt;4)-alpha-D-glucosyl](n) + phosphate = [(1-&gt;4)-alpha-D-glucosyl](n-1) + alpha-D-glucose 1-phosphate</text>
        <dbReference type="Rhea" id="RHEA:41732"/>
        <dbReference type="Rhea" id="RHEA-COMP:9584"/>
        <dbReference type="Rhea" id="RHEA-COMP:9586"/>
        <dbReference type="ChEBI" id="CHEBI:15444"/>
        <dbReference type="ChEBI" id="CHEBI:43474"/>
        <dbReference type="ChEBI" id="CHEBI:58601"/>
        <dbReference type="EC" id="2.4.1.1"/>
    </reaction>
</comment>
<dbReference type="RefSeq" id="WP_036197322.1">
    <property type="nucleotide sequence ID" value="NZ_JBHSXZ010000084.1"/>
</dbReference>
<feature type="domain" description="DUF3417" evidence="5">
    <location>
        <begin position="13"/>
        <end position="122"/>
    </location>
</feature>
<dbReference type="AlphaFoldDB" id="A0A399E4V5"/>
<dbReference type="PANTHER" id="PTHR42655">
    <property type="entry name" value="GLYCOGEN PHOSPHORYLASE"/>
    <property type="match status" value="1"/>
</dbReference>
<name>A0A399E4V5_9DEIN</name>
<gene>
    <name evidence="6" type="primary">glgP_2</name>
    <name evidence="6" type="ORF">Mcate_01407</name>
</gene>
<dbReference type="NCBIfam" id="TIGR02094">
    <property type="entry name" value="more_P_ylases"/>
    <property type="match status" value="1"/>
</dbReference>
<evidence type="ECO:0000256" key="1">
    <source>
        <dbReference type="ARBA" id="ARBA00001275"/>
    </source>
</evidence>
<dbReference type="InterPro" id="IPR052182">
    <property type="entry name" value="Glycogen/Maltodextrin_Phosph"/>
</dbReference>
<dbReference type="KEGG" id="mtai:Mtai_v1c29370"/>
<keyword evidence="3" id="KW-0021">Allosteric enzyme</keyword>
<keyword evidence="6" id="KW-0808">Transferase</keyword>
<sequence>MKPIRTFNVVPSLPGPLEGLRRLAYNLRWSWNHDTIELFRRLDRELWEEVGHNPVLLLGRIDQARLEAAAADAGFLAHLERALADLERYLSGELTWFTRAGGRRQGTLVAYFSAEFGLTESISVFAGGLGILAGDHLKSASDLGVPLVGVGLLYQQGYFRQYLNEAGWQQERYEDNDFHTLPLTLERGPDGKPLAVEVAYPGRAVRAQVWRVQIGRVPLYLLDANLEVNRPEDRDLTDQLYGGDPEMRLKQEILLGVGGYRALEALGLNPNPPVYHLNEGHAAFVALERIRRLMRSEDLSFAEAREAASAGLVFTTHTPVPAGHDHFPPELLGRYLGEYARELGLSLEGLLALGRKNPADGRETFGMTTLALKLAAHSNGVSRLHGQVTRRTWRELWPGVPEEEIPIGHVTNGVHFQSWISLEMNQLYERYLGPSWREEPADRALWQGVYSIPDEELWRTHERRRERLVAFTRRRLQGQLSRRGASEAELEAARGVLDPEALTIGFARRFTGYKRATLILSDPQRLARLLNDPAHPVQLIFAGKAHPRDEEGKRLVQRVAELARQPAFARRLVFLEDYDMAVARALVQGADVWLNTPRRPLEASGTSGMKAMANGALNLSTLDGWWDEAWQGADPDEPIGWAIGRGEDYPDPALQDRLEAEALYGLLEQDVVPAFYERPGGLPRRWLARMKASIATLAPRYNTHRVVREYTQRCYLVGAERFRALAETGWGRARALAAWKERLQAAWPQVRVEAVKADLEGDLRVGQALDVWAWVSLGPLTPEEVRVEVYLGRLDPGGELAQAGATAMRPVEAKGPGRHLFQAEAVPCQMSGLHGLTVRVLPQHPDLPVPFLPGLIAWAGPESVAQQTSG</sequence>
<dbReference type="OrthoDB" id="9760804at2"/>
<dbReference type="Gene3D" id="3.40.50.2000">
    <property type="entry name" value="Glycogen Phosphorylase B"/>
    <property type="match status" value="3"/>
</dbReference>
<dbReference type="GO" id="GO:0030170">
    <property type="term" value="F:pyridoxal phosphate binding"/>
    <property type="evidence" value="ECO:0007669"/>
    <property type="project" value="InterPro"/>
</dbReference>
<dbReference type="EC" id="2.4.1.1" evidence="6"/>
<evidence type="ECO:0000256" key="3">
    <source>
        <dbReference type="ARBA" id="ARBA00022533"/>
    </source>
</evidence>
<comment type="similarity">
    <text evidence="2">Belongs to the glycogen phosphorylase family.</text>
</comment>
<dbReference type="PIRSF" id="PIRSF000460">
    <property type="entry name" value="Pprylas_GlgP"/>
    <property type="match status" value="1"/>
</dbReference>
<evidence type="ECO:0000256" key="2">
    <source>
        <dbReference type="ARBA" id="ARBA00006047"/>
    </source>
</evidence>
<dbReference type="PANTHER" id="PTHR42655:SF1">
    <property type="entry name" value="GLYCOGEN PHOSPHORYLASE"/>
    <property type="match status" value="1"/>
</dbReference>